<dbReference type="AlphaFoldDB" id="A0A9P4NAR3"/>
<dbReference type="Proteomes" id="UP000800093">
    <property type="component" value="Unassembled WGS sequence"/>
</dbReference>
<evidence type="ECO:0000313" key="4">
    <source>
        <dbReference type="Proteomes" id="UP000800093"/>
    </source>
</evidence>
<feature type="signal peptide" evidence="1">
    <location>
        <begin position="1"/>
        <end position="24"/>
    </location>
</feature>
<dbReference type="PANTHER" id="PTHR38886">
    <property type="entry name" value="SESA DOMAIN-CONTAINING PROTEIN"/>
    <property type="match status" value="1"/>
</dbReference>
<feature type="chain" id="PRO_5040266951" description="Ubiquitin-like domain-containing protein" evidence="1">
    <location>
        <begin position="25"/>
        <end position="375"/>
    </location>
</feature>
<dbReference type="InterPro" id="IPR054464">
    <property type="entry name" value="ULD_fung"/>
</dbReference>
<keyword evidence="1" id="KW-0732">Signal</keyword>
<dbReference type="Pfam" id="PF22893">
    <property type="entry name" value="ULD_2"/>
    <property type="match status" value="1"/>
</dbReference>
<accession>A0A9P4NAR3</accession>
<organism evidence="3 4">
    <name type="scientific">Lojkania enalia</name>
    <dbReference type="NCBI Taxonomy" id="147567"/>
    <lineage>
        <taxon>Eukaryota</taxon>
        <taxon>Fungi</taxon>
        <taxon>Dikarya</taxon>
        <taxon>Ascomycota</taxon>
        <taxon>Pezizomycotina</taxon>
        <taxon>Dothideomycetes</taxon>
        <taxon>Pleosporomycetidae</taxon>
        <taxon>Pleosporales</taxon>
        <taxon>Pleosporales incertae sedis</taxon>
        <taxon>Lojkania</taxon>
    </lineage>
</organism>
<evidence type="ECO:0000256" key="1">
    <source>
        <dbReference type="SAM" id="SignalP"/>
    </source>
</evidence>
<name>A0A9P4NAR3_9PLEO</name>
<dbReference type="EMBL" id="ML986581">
    <property type="protein sequence ID" value="KAF2269728.1"/>
    <property type="molecule type" value="Genomic_DNA"/>
</dbReference>
<proteinExistence type="predicted"/>
<sequence length="375" mass="41825">MMVTFGSIGDIISVSLLVKDLLLALDSTKGSPAEYQAVVRELYVLDTALLQVEQLARSQGPTPELQAIYETANQTVVKCRDTVAAFIARIRKYGGPLSKSGSGNILKDGVRKVQWRASQKEAEIAKFRAQVTGFSESINMLLTTGMINLLSTSHDNLTERLSKDGQQIHASLNTQTQLLTEVHERLDSNARLISNGTSLTTRVIQRLDWIRKLASDLKRLMLNVINSNIAIYCEVKNIRLAFANQVYRPLSEDPFVLEDALGRIAPVHLRLINSWETFHAVIELRFLGKQGSGKISRREYVLQEQATGKDVDMSEDFQDAFLPGQRISMSLVFEHDATPKSIGTPTHCPGCNTISEQSTDQDIQWYVPDQANFLC</sequence>
<keyword evidence="4" id="KW-1185">Reference proteome</keyword>
<dbReference type="PANTHER" id="PTHR38886:SF1">
    <property type="entry name" value="NACHT-NTPASE AND P-LOOP NTPASES N-TERMINAL DOMAIN-CONTAINING PROTEIN"/>
    <property type="match status" value="1"/>
</dbReference>
<feature type="domain" description="Ubiquitin-like" evidence="2">
    <location>
        <begin position="251"/>
        <end position="333"/>
    </location>
</feature>
<protein>
    <recommendedName>
        <fullName evidence="2">Ubiquitin-like domain-containing protein</fullName>
    </recommendedName>
</protein>
<dbReference type="OrthoDB" id="3045089at2759"/>
<evidence type="ECO:0000313" key="3">
    <source>
        <dbReference type="EMBL" id="KAF2269728.1"/>
    </source>
</evidence>
<evidence type="ECO:0000259" key="2">
    <source>
        <dbReference type="Pfam" id="PF22893"/>
    </source>
</evidence>
<gene>
    <name evidence="3" type="ORF">CC78DRAFT_238599</name>
</gene>
<reference evidence="4" key="1">
    <citation type="journal article" date="2020" name="Stud. Mycol.">
        <title>101 Dothideomycetes genomes: A test case for predicting lifestyles and emergence of pathogens.</title>
        <authorList>
            <person name="Haridas S."/>
            <person name="Albert R."/>
            <person name="Binder M."/>
            <person name="Bloem J."/>
            <person name="LaButti K."/>
            <person name="Salamov A."/>
            <person name="Andreopoulos B."/>
            <person name="Baker S."/>
            <person name="Barry K."/>
            <person name="Bills G."/>
            <person name="Bluhm B."/>
            <person name="Cannon C."/>
            <person name="Castanera R."/>
            <person name="Culley D."/>
            <person name="Daum C."/>
            <person name="Ezra D."/>
            <person name="Gonzalez J."/>
            <person name="Henrissat B."/>
            <person name="Kuo A."/>
            <person name="Liang C."/>
            <person name="Lipzen A."/>
            <person name="Lutzoni F."/>
            <person name="Magnuson J."/>
            <person name="Mondo S."/>
            <person name="Nolan M."/>
            <person name="Ohm R."/>
            <person name="Pangilinan J."/>
            <person name="Park H.-J."/>
            <person name="Ramirez L."/>
            <person name="Alfaro M."/>
            <person name="Sun H."/>
            <person name="Tritt A."/>
            <person name="Yoshinaga Y."/>
            <person name="Zwiers L.-H."/>
            <person name="Turgeon B."/>
            <person name="Goodwin S."/>
            <person name="Spatafora J."/>
            <person name="Crous P."/>
            <person name="Grigoriev I."/>
        </authorList>
    </citation>
    <scope>NUCLEOTIDE SEQUENCE [LARGE SCALE GENOMIC DNA]</scope>
    <source>
        <strain evidence="4">CBS 304.66</strain>
    </source>
</reference>
<comment type="caution">
    <text evidence="3">The sequence shown here is derived from an EMBL/GenBank/DDBJ whole genome shotgun (WGS) entry which is preliminary data.</text>
</comment>